<reference evidence="1 2" key="1">
    <citation type="journal article" date="2024" name="Proc. Natl. Acad. Sci. U.S.A.">
        <title>The evolutionary genomics of adaptation to stress in wild rhizobium bacteria.</title>
        <authorList>
            <person name="Kehlet-Delgado H."/>
            <person name="Montoya A.P."/>
            <person name="Jensen K.T."/>
            <person name="Wendlandt C.E."/>
            <person name="Dexheimer C."/>
            <person name="Roberts M."/>
            <person name="Torres Martinez L."/>
            <person name="Friesen M.L."/>
            <person name="Griffitts J.S."/>
            <person name="Porter S.S."/>
        </authorList>
    </citation>
    <scope>NUCLEOTIDE SEQUENCE [LARGE SCALE GENOMIC DNA]</scope>
    <source>
        <strain evidence="1 2">M0468</strain>
    </source>
</reference>
<dbReference type="Proteomes" id="UP001480082">
    <property type="component" value="Unassembled WGS sequence"/>
</dbReference>
<organism evidence="1 2">
    <name type="scientific">Mesorhizobium australicum</name>
    <dbReference type="NCBI Taxonomy" id="536018"/>
    <lineage>
        <taxon>Bacteria</taxon>
        <taxon>Pseudomonadati</taxon>
        <taxon>Pseudomonadota</taxon>
        <taxon>Alphaproteobacteria</taxon>
        <taxon>Hyphomicrobiales</taxon>
        <taxon>Phyllobacteriaceae</taxon>
        <taxon>Mesorhizobium</taxon>
    </lineage>
</organism>
<proteinExistence type="predicted"/>
<evidence type="ECO:0000313" key="2">
    <source>
        <dbReference type="Proteomes" id="UP001480082"/>
    </source>
</evidence>
<evidence type="ECO:0000313" key="1">
    <source>
        <dbReference type="EMBL" id="MER9283168.1"/>
    </source>
</evidence>
<sequence>MTSKLLRFVDLAERGIVKNWPQLRRLVDKNDFPPGRMLGENSRFWTEPEIEAWLASRPLAVKREEAA</sequence>
<keyword evidence="2" id="KW-1185">Reference proteome</keyword>
<dbReference type="EMBL" id="JAMYRI010000002">
    <property type="protein sequence ID" value="MER9283168.1"/>
    <property type="molecule type" value="Genomic_DNA"/>
</dbReference>
<protein>
    <submittedName>
        <fullName evidence="1">AlpA family phage regulatory protein</fullName>
    </submittedName>
</protein>
<name>A0ACC6STY9_9HYPH</name>
<accession>A0ACC6STY9</accession>
<gene>
    <name evidence="1" type="ORF">NKI81_04220</name>
</gene>
<comment type="caution">
    <text evidence="1">The sequence shown here is derived from an EMBL/GenBank/DDBJ whole genome shotgun (WGS) entry which is preliminary data.</text>
</comment>